<dbReference type="PANTHER" id="PTHR35218">
    <property type="entry name" value="RNASE H DOMAIN-CONTAINING PROTEIN"/>
    <property type="match status" value="1"/>
</dbReference>
<dbReference type="InParanoid" id="A0A7N2LKW2"/>
<evidence type="ECO:0000259" key="2">
    <source>
        <dbReference type="Pfam" id="PF03372"/>
    </source>
</evidence>
<feature type="domain" description="DUF4283" evidence="3">
    <location>
        <begin position="33"/>
        <end position="107"/>
    </location>
</feature>
<dbReference type="Pfam" id="PF14111">
    <property type="entry name" value="DUF4283"/>
    <property type="match status" value="1"/>
</dbReference>
<dbReference type="AlphaFoldDB" id="A0A7N2LKW2"/>
<dbReference type="InterPro" id="IPR005135">
    <property type="entry name" value="Endo/exonuclease/phosphatase"/>
</dbReference>
<feature type="compositionally biased region" description="Basic and acidic residues" evidence="1">
    <location>
        <begin position="280"/>
        <end position="292"/>
    </location>
</feature>
<dbReference type="Gramene" id="QL05p016467:mrna">
    <property type="protein sequence ID" value="QL05p016467:mrna"/>
    <property type="gene ID" value="QL05p016467"/>
</dbReference>
<feature type="domain" description="Endonuclease/exonuclease/phosphatase" evidence="2">
    <location>
        <begin position="316"/>
        <end position="452"/>
    </location>
</feature>
<dbReference type="Gene3D" id="3.60.10.10">
    <property type="entry name" value="Endonuclease/exonuclease/phosphatase"/>
    <property type="match status" value="1"/>
</dbReference>
<evidence type="ECO:0000313" key="5">
    <source>
        <dbReference type="Proteomes" id="UP000594261"/>
    </source>
</evidence>
<reference evidence="4 5" key="1">
    <citation type="journal article" date="2016" name="G3 (Bethesda)">
        <title>First Draft Assembly and Annotation of the Genome of a California Endemic Oak Quercus lobata Nee (Fagaceae).</title>
        <authorList>
            <person name="Sork V.L."/>
            <person name="Fitz-Gibbon S.T."/>
            <person name="Puiu D."/>
            <person name="Crepeau M."/>
            <person name="Gugger P.F."/>
            <person name="Sherman R."/>
            <person name="Stevens K."/>
            <person name="Langley C.H."/>
            <person name="Pellegrini M."/>
            <person name="Salzberg S.L."/>
        </authorList>
    </citation>
    <scope>NUCLEOTIDE SEQUENCE [LARGE SCALE GENOMIC DNA]</scope>
    <source>
        <strain evidence="4 5">cv. SW786</strain>
    </source>
</reference>
<feature type="region of interest" description="Disordered" evidence="1">
    <location>
        <begin position="190"/>
        <end position="221"/>
    </location>
</feature>
<feature type="region of interest" description="Disordered" evidence="1">
    <location>
        <begin position="275"/>
        <end position="308"/>
    </location>
</feature>
<keyword evidence="5" id="KW-1185">Reference proteome</keyword>
<evidence type="ECO:0000259" key="3">
    <source>
        <dbReference type="Pfam" id="PF14111"/>
    </source>
</evidence>
<sequence>MEDLTQSWTRLSLSEREGPGCCLMTKESVKSFSIAANFLTKRALNVEAIARTFTPLWRARTGFKIQNIGDHKILFSFDDKEDVDRILGSKQWSFDKHLVVMQRYDNDKPLQDIKYDRTTFWLQVHGLPIRYMTIEAAEKICDVVGKVIKQSDSQVYDGGLHAPPFVVSKKKTITVSGYFSTRKMNNKVGHASQPMEEEPLTQQNQTEKFSEPVHEPIGEPTGVERYRQGEKTQLLSNGQNEMNPINHVGLEISFPLTPTINEILSCPKDIDTVLNVGNDEPQKSKDSEKGLDTSRVSKPRDNPSVSSPEAMSCLAWNYRGLRNLHTSRELVEITRAKDPSMVFLAETLANDARLEIVQKSIEHDHRWVVPREGQGGGLALFWKSSINLTVIGSSKYYIDAIIDKNSEDEWQFTGFYGEPETARRGEAWEQLKYLNSQTNIPWSCIGDFNEITRQDEKLGGGKRPHNQM</sequence>
<dbReference type="EnsemblPlants" id="QL05p016467:mrna">
    <property type="protein sequence ID" value="QL05p016467:mrna"/>
    <property type="gene ID" value="QL05p016467"/>
</dbReference>
<evidence type="ECO:0000313" key="4">
    <source>
        <dbReference type="EnsemblPlants" id="QL05p016467:mrna"/>
    </source>
</evidence>
<dbReference type="GO" id="GO:0003824">
    <property type="term" value="F:catalytic activity"/>
    <property type="evidence" value="ECO:0007669"/>
    <property type="project" value="InterPro"/>
</dbReference>
<evidence type="ECO:0000256" key="1">
    <source>
        <dbReference type="SAM" id="MobiDB-lite"/>
    </source>
</evidence>
<dbReference type="EMBL" id="LRBV02000005">
    <property type="status" value="NOT_ANNOTATED_CDS"/>
    <property type="molecule type" value="Genomic_DNA"/>
</dbReference>
<feature type="compositionally biased region" description="Basic and acidic residues" evidence="1">
    <location>
        <begin position="208"/>
        <end position="221"/>
    </location>
</feature>
<dbReference type="InterPro" id="IPR025558">
    <property type="entry name" value="DUF4283"/>
</dbReference>
<dbReference type="InterPro" id="IPR036691">
    <property type="entry name" value="Endo/exonu/phosph_ase_sf"/>
</dbReference>
<reference evidence="4" key="2">
    <citation type="submission" date="2021-01" db="UniProtKB">
        <authorList>
            <consortium name="EnsemblPlants"/>
        </authorList>
    </citation>
    <scope>IDENTIFICATION</scope>
</reference>
<dbReference type="Pfam" id="PF03372">
    <property type="entry name" value="Exo_endo_phos"/>
    <property type="match status" value="1"/>
</dbReference>
<dbReference type="PANTHER" id="PTHR35218:SF9">
    <property type="entry name" value="ENDONUCLEASE_EXONUCLEASE_PHOSPHATASE DOMAIN-CONTAINING PROTEIN"/>
    <property type="match status" value="1"/>
</dbReference>
<dbReference type="SUPFAM" id="SSF56219">
    <property type="entry name" value="DNase I-like"/>
    <property type="match status" value="1"/>
</dbReference>
<organism evidence="4 5">
    <name type="scientific">Quercus lobata</name>
    <name type="common">Valley oak</name>
    <dbReference type="NCBI Taxonomy" id="97700"/>
    <lineage>
        <taxon>Eukaryota</taxon>
        <taxon>Viridiplantae</taxon>
        <taxon>Streptophyta</taxon>
        <taxon>Embryophyta</taxon>
        <taxon>Tracheophyta</taxon>
        <taxon>Spermatophyta</taxon>
        <taxon>Magnoliopsida</taxon>
        <taxon>eudicotyledons</taxon>
        <taxon>Gunneridae</taxon>
        <taxon>Pentapetalae</taxon>
        <taxon>rosids</taxon>
        <taxon>fabids</taxon>
        <taxon>Fagales</taxon>
        <taxon>Fagaceae</taxon>
        <taxon>Quercus</taxon>
    </lineage>
</organism>
<dbReference type="Proteomes" id="UP000594261">
    <property type="component" value="Chromosome 5"/>
</dbReference>
<accession>A0A7N2LKW2</accession>
<evidence type="ECO:0008006" key="6">
    <source>
        <dbReference type="Google" id="ProtNLM"/>
    </source>
</evidence>
<name>A0A7N2LKW2_QUELO</name>
<protein>
    <recommendedName>
        <fullName evidence="6">DUF4283 domain-containing protein</fullName>
    </recommendedName>
</protein>
<proteinExistence type="predicted"/>